<dbReference type="GO" id="GO:0046452">
    <property type="term" value="P:dihydrofolate metabolic process"/>
    <property type="evidence" value="ECO:0007669"/>
    <property type="project" value="TreeGrafter"/>
</dbReference>
<proteinExistence type="predicted"/>
<dbReference type="PANTHER" id="PTHR48069:SF3">
    <property type="entry name" value="DIHYDROFOLATE REDUCTASE"/>
    <property type="match status" value="1"/>
</dbReference>
<evidence type="ECO:0000256" key="2">
    <source>
        <dbReference type="ARBA" id="ARBA00012856"/>
    </source>
</evidence>
<comment type="pathway">
    <text evidence="1">Cofactor biosynthesis; tetrahydrofolate biosynthesis; 5,6,7,8-tetrahydrofolate from 7,8-dihydrofolate: step 1/1.</text>
</comment>
<evidence type="ECO:0000256" key="5">
    <source>
        <dbReference type="ARBA" id="ARBA00023002"/>
    </source>
</evidence>
<dbReference type="InterPro" id="IPR001796">
    <property type="entry name" value="DHFR_dom"/>
</dbReference>
<dbReference type="EC" id="1.5.1.3" evidence="2"/>
<evidence type="ECO:0000256" key="4">
    <source>
        <dbReference type="ARBA" id="ARBA00022857"/>
    </source>
</evidence>
<organism evidence="7">
    <name type="scientific">viral metagenome</name>
    <dbReference type="NCBI Taxonomy" id="1070528"/>
    <lineage>
        <taxon>unclassified sequences</taxon>
        <taxon>metagenomes</taxon>
        <taxon>organismal metagenomes</taxon>
    </lineage>
</organism>
<name>A0A6C0I7F9_9ZZZZ</name>
<keyword evidence="4" id="KW-0521">NADP</keyword>
<dbReference type="PRINTS" id="PR00070">
    <property type="entry name" value="DHFR"/>
</dbReference>
<dbReference type="EMBL" id="MN740109">
    <property type="protein sequence ID" value="QHT88083.1"/>
    <property type="molecule type" value="Genomic_DNA"/>
</dbReference>
<dbReference type="InterPro" id="IPR017925">
    <property type="entry name" value="DHFR_CS"/>
</dbReference>
<dbReference type="PANTHER" id="PTHR48069">
    <property type="entry name" value="DIHYDROFOLATE REDUCTASE"/>
    <property type="match status" value="1"/>
</dbReference>
<dbReference type="InterPro" id="IPR012259">
    <property type="entry name" value="DHFR"/>
</dbReference>
<dbReference type="InterPro" id="IPR024072">
    <property type="entry name" value="DHFR-like_dom_sf"/>
</dbReference>
<dbReference type="GO" id="GO:0005829">
    <property type="term" value="C:cytosol"/>
    <property type="evidence" value="ECO:0007669"/>
    <property type="project" value="TreeGrafter"/>
</dbReference>
<evidence type="ECO:0000313" key="7">
    <source>
        <dbReference type="EMBL" id="QHT88083.1"/>
    </source>
</evidence>
<keyword evidence="5" id="KW-0560">Oxidoreductase</keyword>
<dbReference type="GO" id="GO:0046655">
    <property type="term" value="P:folic acid metabolic process"/>
    <property type="evidence" value="ECO:0007669"/>
    <property type="project" value="TreeGrafter"/>
</dbReference>
<evidence type="ECO:0000256" key="1">
    <source>
        <dbReference type="ARBA" id="ARBA00004903"/>
    </source>
</evidence>
<dbReference type="CDD" id="cd00209">
    <property type="entry name" value="DHFR"/>
    <property type="match status" value="1"/>
</dbReference>
<dbReference type="GO" id="GO:0004146">
    <property type="term" value="F:dihydrofolate reductase activity"/>
    <property type="evidence" value="ECO:0007669"/>
    <property type="project" value="UniProtKB-EC"/>
</dbReference>
<protein>
    <recommendedName>
        <fullName evidence="2">dihydrofolate reductase</fullName>
        <ecNumber evidence="2">1.5.1.3</ecNumber>
    </recommendedName>
</protein>
<dbReference type="SUPFAM" id="SSF53597">
    <property type="entry name" value="Dihydrofolate reductase-like"/>
    <property type="match status" value="1"/>
</dbReference>
<keyword evidence="3" id="KW-0554">One-carbon metabolism</keyword>
<dbReference type="GO" id="GO:0050661">
    <property type="term" value="F:NADP binding"/>
    <property type="evidence" value="ECO:0007669"/>
    <property type="project" value="InterPro"/>
</dbReference>
<dbReference type="Gene3D" id="3.40.430.10">
    <property type="entry name" value="Dihydrofolate Reductase, subunit A"/>
    <property type="match status" value="1"/>
</dbReference>
<accession>A0A6C0I7F9</accession>
<dbReference type="GO" id="GO:0006730">
    <property type="term" value="P:one-carbon metabolic process"/>
    <property type="evidence" value="ECO:0007669"/>
    <property type="project" value="UniProtKB-KW"/>
</dbReference>
<dbReference type="Pfam" id="PF00186">
    <property type="entry name" value="DHFR_1"/>
    <property type="match status" value="1"/>
</dbReference>
<evidence type="ECO:0000259" key="6">
    <source>
        <dbReference type="PROSITE" id="PS51330"/>
    </source>
</evidence>
<feature type="domain" description="DHFR" evidence="6">
    <location>
        <begin position="1"/>
        <end position="186"/>
    </location>
</feature>
<dbReference type="PROSITE" id="PS51330">
    <property type="entry name" value="DHFR_2"/>
    <property type="match status" value="1"/>
</dbReference>
<sequence>MLNLIYCVDNSGLFGRRNTLPWYFKEDLKYFKDITINFNKIIDDNIIVMGYNTWTSLKSKLPNRINILISSRYNKNKENKEPDYCYKTFDDFINDCKKDKTFYNRNIFIIGGKKLLSYAISKYHKLIKHVFINIIQHSFPQFLDDVIFKIYSFHNFEISRLSYNTIYCQNLNDSKYYHIAFNQYINKNFDINYIHNFTNLSLNQNENHNINNKINENKHENHRRYTILEDVQDVPLHYCKECDTIIKQPLSYSDKCNIICNDCLKNKCKCLFC</sequence>
<dbReference type="AlphaFoldDB" id="A0A6C0I7F9"/>
<reference evidence="7" key="1">
    <citation type="journal article" date="2020" name="Nature">
        <title>Giant virus diversity and host interactions through global metagenomics.</title>
        <authorList>
            <person name="Schulz F."/>
            <person name="Roux S."/>
            <person name="Paez-Espino D."/>
            <person name="Jungbluth S."/>
            <person name="Walsh D.A."/>
            <person name="Denef V.J."/>
            <person name="McMahon K.D."/>
            <person name="Konstantinidis K.T."/>
            <person name="Eloe-Fadrosh E.A."/>
            <person name="Kyrpides N.C."/>
            <person name="Woyke T."/>
        </authorList>
    </citation>
    <scope>NUCLEOTIDE SEQUENCE</scope>
    <source>
        <strain evidence="7">GVMAG-M-3300023184-24</strain>
    </source>
</reference>
<dbReference type="PROSITE" id="PS00075">
    <property type="entry name" value="DHFR_1"/>
    <property type="match status" value="1"/>
</dbReference>
<dbReference type="GO" id="GO:0046654">
    <property type="term" value="P:tetrahydrofolate biosynthetic process"/>
    <property type="evidence" value="ECO:0007669"/>
    <property type="project" value="InterPro"/>
</dbReference>
<evidence type="ECO:0000256" key="3">
    <source>
        <dbReference type="ARBA" id="ARBA00022563"/>
    </source>
</evidence>